<dbReference type="Proteomes" id="UP001346149">
    <property type="component" value="Unassembled WGS sequence"/>
</dbReference>
<protein>
    <submittedName>
        <fullName evidence="3">Uncharacterized protein</fullName>
    </submittedName>
</protein>
<evidence type="ECO:0000313" key="4">
    <source>
        <dbReference type="Proteomes" id="UP001346149"/>
    </source>
</evidence>
<gene>
    <name evidence="3" type="ORF">SAY86_000644</name>
</gene>
<evidence type="ECO:0000256" key="2">
    <source>
        <dbReference type="SAM" id="Phobius"/>
    </source>
</evidence>
<evidence type="ECO:0000256" key="1">
    <source>
        <dbReference type="SAM" id="MobiDB-lite"/>
    </source>
</evidence>
<accession>A0AAN7RLM8</accession>
<keyword evidence="2" id="KW-0812">Transmembrane</keyword>
<keyword evidence="2" id="KW-0472">Membrane</keyword>
<feature type="transmembrane region" description="Helical" evidence="2">
    <location>
        <begin position="6"/>
        <end position="28"/>
    </location>
</feature>
<sequence>MLCNCLLVAWLMWWWFILLSLSLTYRWFGPILNLQMSKDEAEDGGRPPPRHLEVLLEDGGSGCRYHRQQEPLHCPPLHPVVHRVMVHQPVQEATQALFIMIILQVHGAVDVASSPEEVAELPSASLGPAGTQSQPADEGG</sequence>
<keyword evidence="2" id="KW-1133">Transmembrane helix</keyword>
<comment type="caution">
    <text evidence="3">The sequence shown here is derived from an EMBL/GenBank/DDBJ whole genome shotgun (WGS) entry which is preliminary data.</text>
</comment>
<dbReference type="EMBL" id="JAXQNO010000002">
    <property type="protein sequence ID" value="KAK4802441.1"/>
    <property type="molecule type" value="Genomic_DNA"/>
</dbReference>
<keyword evidence="4" id="KW-1185">Reference proteome</keyword>
<name>A0AAN7RLM8_TRANT</name>
<reference evidence="3 4" key="1">
    <citation type="journal article" date="2023" name="Hortic Res">
        <title>Pangenome of water caltrop reveals structural variations and asymmetric subgenome divergence after allopolyploidization.</title>
        <authorList>
            <person name="Zhang X."/>
            <person name="Chen Y."/>
            <person name="Wang L."/>
            <person name="Yuan Y."/>
            <person name="Fang M."/>
            <person name="Shi L."/>
            <person name="Lu R."/>
            <person name="Comes H.P."/>
            <person name="Ma Y."/>
            <person name="Chen Y."/>
            <person name="Huang G."/>
            <person name="Zhou Y."/>
            <person name="Zheng Z."/>
            <person name="Qiu Y."/>
        </authorList>
    </citation>
    <scope>NUCLEOTIDE SEQUENCE [LARGE SCALE GENOMIC DNA]</scope>
    <source>
        <strain evidence="3">F231</strain>
    </source>
</reference>
<proteinExistence type="predicted"/>
<feature type="compositionally biased region" description="Polar residues" evidence="1">
    <location>
        <begin position="130"/>
        <end position="140"/>
    </location>
</feature>
<evidence type="ECO:0000313" key="3">
    <source>
        <dbReference type="EMBL" id="KAK4802441.1"/>
    </source>
</evidence>
<dbReference type="AlphaFoldDB" id="A0AAN7RLM8"/>
<feature type="region of interest" description="Disordered" evidence="1">
    <location>
        <begin position="116"/>
        <end position="140"/>
    </location>
</feature>
<organism evidence="3 4">
    <name type="scientific">Trapa natans</name>
    <name type="common">Water chestnut</name>
    <dbReference type="NCBI Taxonomy" id="22666"/>
    <lineage>
        <taxon>Eukaryota</taxon>
        <taxon>Viridiplantae</taxon>
        <taxon>Streptophyta</taxon>
        <taxon>Embryophyta</taxon>
        <taxon>Tracheophyta</taxon>
        <taxon>Spermatophyta</taxon>
        <taxon>Magnoliopsida</taxon>
        <taxon>eudicotyledons</taxon>
        <taxon>Gunneridae</taxon>
        <taxon>Pentapetalae</taxon>
        <taxon>rosids</taxon>
        <taxon>malvids</taxon>
        <taxon>Myrtales</taxon>
        <taxon>Lythraceae</taxon>
        <taxon>Trapa</taxon>
    </lineage>
</organism>